<sequence>MRGPGAIASAANIGAGGGGAPYVAQAVHFDGSAQLVSSAPLAGISTPSRGILSVWWKTAETGSDFRFLATNAGYNFELDWPFDPNLVAQDMILNLNDADFTNQFSFFPNTSFLYPLSGWMNLLIAWDTNFPAGQKLFECAVNGALIDHSVLTVNDAHDAFDVDYSGIFTAFGNAADGYIPKGDVVDFYFAPGQYLDLTDPAKIAKFVEADGKPVFLGSDGSIPTGTAPAIFFSGDASSFATNKGTGGAFTPTGSLTNASTSPSD</sequence>
<organism evidence="1 2">
    <name type="scientific">Rhizobium loti</name>
    <name type="common">Mesorhizobium loti</name>
    <dbReference type="NCBI Taxonomy" id="381"/>
    <lineage>
        <taxon>Bacteria</taxon>
        <taxon>Pseudomonadati</taxon>
        <taxon>Pseudomonadota</taxon>
        <taxon>Alphaproteobacteria</taxon>
        <taxon>Hyphomicrobiales</taxon>
        <taxon>Phyllobacteriaceae</taxon>
        <taxon>Mesorhizobium</taxon>
    </lineage>
</organism>
<proteinExistence type="predicted"/>
<dbReference type="AlphaFoldDB" id="A0A8E3B6X3"/>
<dbReference type="Proteomes" id="UP000245631">
    <property type="component" value="Unassembled WGS sequence"/>
</dbReference>
<comment type="caution">
    <text evidence="1">The sequence shown here is derived from an EMBL/GenBank/DDBJ whole genome shotgun (WGS) entry which is preliminary data.</text>
</comment>
<accession>A0A8E3B6X3</accession>
<dbReference type="RefSeq" id="WP_109658751.1">
    <property type="nucleotide sequence ID" value="NZ_QGGH01000001.1"/>
</dbReference>
<dbReference type="GeneID" id="61049568"/>
<gene>
    <name evidence="1" type="ORF">C8D77_101211</name>
</gene>
<reference evidence="1 2" key="1">
    <citation type="submission" date="2018-05" db="EMBL/GenBank/DDBJ databases">
        <title>Genomic Encyclopedia of Type Strains, Phase IV (KMG-IV): sequencing the most valuable type-strain genomes for metagenomic binning, comparative biology and taxonomic classification.</title>
        <authorList>
            <person name="Goeker M."/>
        </authorList>
    </citation>
    <scope>NUCLEOTIDE SEQUENCE [LARGE SCALE GENOMIC DNA]</scope>
    <source>
        <strain evidence="1 2">DSM 2626</strain>
    </source>
</reference>
<dbReference type="EMBL" id="QGGH01000001">
    <property type="protein sequence ID" value="PWJ93532.1"/>
    <property type="molecule type" value="Genomic_DNA"/>
</dbReference>
<protein>
    <submittedName>
        <fullName evidence="1">Uncharacterized protein</fullName>
    </submittedName>
</protein>
<evidence type="ECO:0000313" key="2">
    <source>
        <dbReference type="Proteomes" id="UP000245631"/>
    </source>
</evidence>
<evidence type="ECO:0000313" key="1">
    <source>
        <dbReference type="EMBL" id="PWJ93532.1"/>
    </source>
</evidence>
<name>A0A8E3B6X3_RHILI</name>